<dbReference type="InterPro" id="IPR003593">
    <property type="entry name" value="AAA+_ATPase"/>
</dbReference>
<keyword evidence="3 8" id="KW-0812">Transmembrane</keyword>
<feature type="transmembrane region" description="Helical" evidence="8">
    <location>
        <begin position="868"/>
        <end position="890"/>
    </location>
</feature>
<evidence type="ECO:0000256" key="6">
    <source>
        <dbReference type="ARBA" id="ARBA00022989"/>
    </source>
</evidence>
<comment type="subcellular location">
    <subcellularLocation>
        <location evidence="1">Membrane</location>
        <topology evidence="1">Multi-pass membrane protein</topology>
    </subcellularLocation>
</comment>
<keyword evidence="4" id="KW-0547">Nucleotide-binding</keyword>
<reference evidence="10" key="1">
    <citation type="submission" date="2020-05" db="EMBL/GenBank/DDBJ databases">
        <title>Phylogenomic resolution of chytrid fungi.</title>
        <authorList>
            <person name="Stajich J.E."/>
            <person name="Amses K."/>
            <person name="Simmons R."/>
            <person name="Seto K."/>
            <person name="Myers J."/>
            <person name="Bonds A."/>
            <person name="Quandt C.A."/>
            <person name="Barry K."/>
            <person name="Liu P."/>
            <person name="Grigoriev I."/>
            <person name="Longcore J.E."/>
            <person name="James T.Y."/>
        </authorList>
    </citation>
    <scope>NUCLEOTIDE SEQUENCE</scope>
    <source>
        <strain evidence="10">JEL0476</strain>
    </source>
</reference>
<evidence type="ECO:0000313" key="10">
    <source>
        <dbReference type="EMBL" id="KAJ3217020.1"/>
    </source>
</evidence>
<evidence type="ECO:0000256" key="5">
    <source>
        <dbReference type="ARBA" id="ARBA00022840"/>
    </source>
</evidence>
<dbReference type="Gene3D" id="3.40.50.300">
    <property type="entry name" value="P-loop containing nucleotide triphosphate hydrolases"/>
    <property type="match status" value="1"/>
</dbReference>
<evidence type="ECO:0000313" key="11">
    <source>
        <dbReference type="Proteomes" id="UP001211065"/>
    </source>
</evidence>
<evidence type="ECO:0000256" key="2">
    <source>
        <dbReference type="ARBA" id="ARBA00022448"/>
    </source>
</evidence>
<sequence length="895" mass="101123">MIIRSQSVPPEMAGIAFNPVFYYTQLTEIKNCPGFEQYDDCKYRTPKRTGDAAQYTSNWTCEAGNFCQSSTLKVPCDPGFLCIKDSVEPVICPSRYYCSNPTSVIRCPEGFYCPYGSISPYSCLFGYCPAGSETHTRWGVFGVFLAARWELMVMSDTNDRMEELPKMEKLTNTFDIKFENMGLRFRNGTEIMHNVSGEFKHGRLCAIMGPSGTGKTTFINLLTGKTKRTSGKIFVNGKRSELSYYKKLIGFVPQEDIMLRELTVMDILSHSAKMRLPSNWKHDRVKDKVNEIVNSLGLNKVIDSAIGYEGNRGISGGQRKRVNIGMELVAEPSIIFLDEPTSGLDSTMALDVCEKLRNITIQQGLTVAAVIHSPSVCIFNQFDDFMLLGKGGRVIYFGETGKTLEYFNSIGFTCSRDTTPSDFFLNVASGKEKNQLDPNFTIEQLPIYWEQHLKGIQPVKQQSFTNNCVINMENSDPTVMGSNSENLTQTADGTSTILNDSQTNAEHHQNNLISPKKNSNATTNELQIPHSESNHRASQADLKERFTQENQNRIKNERSFGKKCFLGVLGLISGFFFWLGDIVKEIWSNFTSCILFIFCQNDPVRDNAGIFKQFWLLTKRSFLQIFRSSKSFIIDQLLHFCVGLFISIAIQHFEFVGRFPDSICVAVPMNLMGACAFSVDELRQSGMFISLGVLFAGISVGTQTFGNEKNVYFRDTSSGMSTIAYYLGKFILDVPRMLLAGVVYSMALTVFWPYKQSFYLLLLIVELLYFVAFPMGYFISWTVKKSSVPLAGVGFALLWAIVLNGITPSLTDLSKSTIAKSYFYWLWIISAPRQAIEAFWLNETKARGFLLPKTAPNTYVYGEQDFNYLMIFFIQVGWNVLSFLCLKLLYRRQQK</sequence>
<dbReference type="GO" id="GO:0140359">
    <property type="term" value="F:ABC-type transporter activity"/>
    <property type="evidence" value="ECO:0007669"/>
    <property type="project" value="InterPro"/>
</dbReference>
<dbReference type="GO" id="GO:0005524">
    <property type="term" value="F:ATP binding"/>
    <property type="evidence" value="ECO:0007669"/>
    <property type="project" value="UniProtKB-KW"/>
</dbReference>
<dbReference type="InterPro" id="IPR043926">
    <property type="entry name" value="ABCG_dom"/>
</dbReference>
<feature type="domain" description="ABC transporter" evidence="9">
    <location>
        <begin position="176"/>
        <end position="416"/>
    </location>
</feature>
<evidence type="ECO:0000256" key="7">
    <source>
        <dbReference type="ARBA" id="ARBA00023136"/>
    </source>
</evidence>
<dbReference type="PANTHER" id="PTHR48041:SF91">
    <property type="entry name" value="ABC TRANSPORTER G FAMILY MEMBER 28"/>
    <property type="match status" value="1"/>
</dbReference>
<dbReference type="SUPFAM" id="SSF52540">
    <property type="entry name" value="P-loop containing nucleoside triphosphate hydrolases"/>
    <property type="match status" value="1"/>
</dbReference>
<proteinExistence type="predicted"/>
<feature type="transmembrane region" description="Helical" evidence="8">
    <location>
        <begin position="791"/>
        <end position="810"/>
    </location>
</feature>
<evidence type="ECO:0000256" key="3">
    <source>
        <dbReference type="ARBA" id="ARBA00022692"/>
    </source>
</evidence>
<feature type="transmembrane region" description="Helical" evidence="8">
    <location>
        <begin position="758"/>
        <end position="779"/>
    </location>
</feature>
<evidence type="ECO:0000256" key="1">
    <source>
        <dbReference type="ARBA" id="ARBA00004141"/>
    </source>
</evidence>
<evidence type="ECO:0000256" key="4">
    <source>
        <dbReference type="ARBA" id="ARBA00022741"/>
    </source>
</evidence>
<comment type="caution">
    <text evidence="10">The sequence shown here is derived from an EMBL/GenBank/DDBJ whole genome shotgun (WGS) entry which is preliminary data.</text>
</comment>
<dbReference type="Pfam" id="PF19055">
    <property type="entry name" value="ABC2_membrane_7"/>
    <property type="match status" value="1"/>
</dbReference>
<dbReference type="Pfam" id="PF00005">
    <property type="entry name" value="ABC_tran"/>
    <property type="match status" value="1"/>
</dbReference>
<gene>
    <name evidence="10" type="ORF">HK099_005623</name>
</gene>
<dbReference type="InterPro" id="IPR003439">
    <property type="entry name" value="ABC_transporter-like_ATP-bd"/>
</dbReference>
<dbReference type="InterPro" id="IPR027417">
    <property type="entry name" value="P-loop_NTPase"/>
</dbReference>
<dbReference type="Pfam" id="PF01061">
    <property type="entry name" value="ABC2_membrane"/>
    <property type="match status" value="1"/>
</dbReference>
<dbReference type="AlphaFoldDB" id="A0AAD5TZ75"/>
<dbReference type="GO" id="GO:0016020">
    <property type="term" value="C:membrane"/>
    <property type="evidence" value="ECO:0007669"/>
    <property type="project" value="UniProtKB-SubCell"/>
</dbReference>
<keyword evidence="2" id="KW-0813">Transport</keyword>
<dbReference type="InterPro" id="IPR017871">
    <property type="entry name" value="ABC_transporter-like_CS"/>
</dbReference>
<protein>
    <recommendedName>
        <fullName evidence="9">ABC transporter domain-containing protein</fullName>
    </recommendedName>
</protein>
<accession>A0AAD5TZ75</accession>
<evidence type="ECO:0000259" key="9">
    <source>
        <dbReference type="PROSITE" id="PS50893"/>
    </source>
</evidence>
<keyword evidence="11" id="KW-1185">Reference proteome</keyword>
<organism evidence="10 11">
    <name type="scientific">Clydaea vesicula</name>
    <dbReference type="NCBI Taxonomy" id="447962"/>
    <lineage>
        <taxon>Eukaryota</taxon>
        <taxon>Fungi</taxon>
        <taxon>Fungi incertae sedis</taxon>
        <taxon>Chytridiomycota</taxon>
        <taxon>Chytridiomycota incertae sedis</taxon>
        <taxon>Chytridiomycetes</taxon>
        <taxon>Lobulomycetales</taxon>
        <taxon>Lobulomycetaceae</taxon>
        <taxon>Clydaea</taxon>
    </lineage>
</organism>
<dbReference type="GO" id="GO:0016887">
    <property type="term" value="F:ATP hydrolysis activity"/>
    <property type="evidence" value="ECO:0007669"/>
    <property type="project" value="InterPro"/>
</dbReference>
<feature type="transmembrane region" description="Helical" evidence="8">
    <location>
        <begin position="726"/>
        <end position="751"/>
    </location>
</feature>
<keyword evidence="5" id="KW-0067">ATP-binding</keyword>
<dbReference type="CDD" id="cd03213">
    <property type="entry name" value="ABCG_EPDR"/>
    <property type="match status" value="1"/>
</dbReference>
<dbReference type="EMBL" id="JADGJW010000448">
    <property type="protein sequence ID" value="KAJ3217020.1"/>
    <property type="molecule type" value="Genomic_DNA"/>
</dbReference>
<dbReference type="InterPro" id="IPR050352">
    <property type="entry name" value="ABCG_transporters"/>
</dbReference>
<feature type="transmembrane region" description="Helical" evidence="8">
    <location>
        <begin position="686"/>
        <end position="706"/>
    </location>
</feature>
<name>A0AAD5TZ75_9FUNG</name>
<dbReference type="Proteomes" id="UP001211065">
    <property type="component" value="Unassembled WGS sequence"/>
</dbReference>
<keyword evidence="6 8" id="KW-1133">Transmembrane helix</keyword>
<dbReference type="FunFam" id="3.40.50.300:FF:000367">
    <property type="entry name" value="ABC transporter G family member 24"/>
    <property type="match status" value="1"/>
</dbReference>
<dbReference type="PANTHER" id="PTHR48041">
    <property type="entry name" value="ABC TRANSPORTER G FAMILY MEMBER 28"/>
    <property type="match status" value="1"/>
</dbReference>
<dbReference type="PROSITE" id="PS00211">
    <property type="entry name" value="ABC_TRANSPORTER_1"/>
    <property type="match status" value="1"/>
</dbReference>
<keyword evidence="7 8" id="KW-0472">Membrane</keyword>
<dbReference type="InterPro" id="IPR013525">
    <property type="entry name" value="ABC2_TM"/>
</dbReference>
<dbReference type="SMART" id="SM00382">
    <property type="entry name" value="AAA"/>
    <property type="match status" value="1"/>
</dbReference>
<evidence type="ECO:0000256" key="8">
    <source>
        <dbReference type="SAM" id="Phobius"/>
    </source>
</evidence>
<dbReference type="PROSITE" id="PS50893">
    <property type="entry name" value="ABC_TRANSPORTER_2"/>
    <property type="match status" value="1"/>
</dbReference>